<sequence length="126" mass="14573">MKALWLIVFCLLVGCSPAKSHAVMEYDVSKLPSDFGGDEVYSIGLNSQGMPVFIDPEKAFEQALIDYKDGFKAIQREFYLLPVSHFTWKDYKAYGWQLTHEDDQIVEQGYEISRFFDIYENSFCSD</sequence>
<reference evidence="1 2" key="1">
    <citation type="journal article" date="2019" name="Nat. Med.">
        <title>A library of human gut bacterial isolates paired with longitudinal multiomics data enables mechanistic microbiome research.</title>
        <authorList>
            <person name="Poyet M."/>
            <person name="Groussin M."/>
            <person name="Gibbons S.M."/>
            <person name="Avila-Pacheco J."/>
            <person name="Jiang X."/>
            <person name="Kearney S.M."/>
            <person name="Perrotta A.R."/>
            <person name="Berdy B."/>
            <person name="Zhao S."/>
            <person name="Lieberman T.D."/>
            <person name="Swanson P.K."/>
            <person name="Smith M."/>
            <person name="Roesemann S."/>
            <person name="Alexander J.E."/>
            <person name="Rich S.A."/>
            <person name="Livny J."/>
            <person name="Vlamakis H."/>
            <person name="Clish C."/>
            <person name="Bullock K."/>
            <person name="Deik A."/>
            <person name="Scott J."/>
            <person name="Pierce K.A."/>
            <person name="Xavier R.J."/>
            <person name="Alm E.J."/>
        </authorList>
    </citation>
    <scope>NUCLEOTIDE SEQUENCE [LARGE SCALE GENOMIC DNA]</scope>
    <source>
        <strain evidence="1 2">BIOML-A198</strain>
    </source>
</reference>
<comment type="caution">
    <text evidence="1">The sequence shown here is derived from an EMBL/GenBank/DDBJ whole genome shotgun (WGS) entry which is preliminary data.</text>
</comment>
<dbReference type="AlphaFoldDB" id="A0A173TSK2"/>
<dbReference type="RefSeq" id="WP_006783254.1">
    <property type="nucleotide sequence ID" value="NZ_CABJBH010000023.1"/>
</dbReference>
<evidence type="ECO:0000313" key="2">
    <source>
        <dbReference type="Proteomes" id="UP000487649"/>
    </source>
</evidence>
<dbReference type="Proteomes" id="UP000487649">
    <property type="component" value="Unassembled WGS sequence"/>
</dbReference>
<dbReference type="GeneID" id="60058942"/>
<protein>
    <submittedName>
        <fullName evidence="1">Uncharacterized protein</fullName>
    </submittedName>
</protein>
<organism evidence="1 2">
    <name type="scientific">Turicibacter sanguinis</name>
    <dbReference type="NCBI Taxonomy" id="154288"/>
    <lineage>
        <taxon>Bacteria</taxon>
        <taxon>Bacillati</taxon>
        <taxon>Bacillota</taxon>
        <taxon>Erysipelotrichia</taxon>
        <taxon>Erysipelotrichales</taxon>
        <taxon>Turicibacteraceae</taxon>
        <taxon>Turicibacter</taxon>
    </lineage>
</organism>
<dbReference type="PROSITE" id="PS51257">
    <property type="entry name" value="PROKAR_LIPOPROTEIN"/>
    <property type="match status" value="1"/>
</dbReference>
<name>A0A173TSK2_9FIRM</name>
<proteinExistence type="predicted"/>
<dbReference type="OrthoDB" id="1853246at2"/>
<gene>
    <name evidence="1" type="ORF">GMA92_13670</name>
</gene>
<dbReference type="EMBL" id="WMQE01000040">
    <property type="protein sequence ID" value="MTK22461.1"/>
    <property type="molecule type" value="Genomic_DNA"/>
</dbReference>
<evidence type="ECO:0000313" key="1">
    <source>
        <dbReference type="EMBL" id="MTK22461.1"/>
    </source>
</evidence>
<accession>A0A173TSK2</accession>